<dbReference type="EMBL" id="LT629736">
    <property type="protein sequence ID" value="SDR73219.1"/>
    <property type="molecule type" value="Genomic_DNA"/>
</dbReference>
<accession>A0A1H1LH54</accession>
<evidence type="ECO:0000313" key="2">
    <source>
        <dbReference type="Proteomes" id="UP000243207"/>
    </source>
</evidence>
<dbReference type="OrthoDB" id="8127628at2"/>
<gene>
    <name evidence="1" type="ORF">SAMN05216421_0161</name>
</gene>
<dbReference type="RefSeq" id="WP_093391308.1">
    <property type="nucleotide sequence ID" value="NZ_LT629736.1"/>
</dbReference>
<name>A0A1H1LH54_9GAMM</name>
<protein>
    <submittedName>
        <fullName evidence="1">Uncharacterized protein</fullName>
    </submittedName>
</protein>
<keyword evidence="2" id="KW-1185">Reference proteome</keyword>
<dbReference type="STRING" id="487184.SAMN05216421_0161"/>
<organism evidence="1 2">
    <name type="scientific">Halopseudomonas xinjiangensis</name>
    <dbReference type="NCBI Taxonomy" id="487184"/>
    <lineage>
        <taxon>Bacteria</taxon>
        <taxon>Pseudomonadati</taxon>
        <taxon>Pseudomonadota</taxon>
        <taxon>Gammaproteobacteria</taxon>
        <taxon>Pseudomonadales</taxon>
        <taxon>Pseudomonadaceae</taxon>
        <taxon>Halopseudomonas</taxon>
    </lineage>
</organism>
<sequence length="71" mass="7932">MSVYALARSTMEQALERAAAQGYNEQEMARALMSEVIAVYKRDRSAADVAHELGFLADNLDDDADYAFMRP</sequence>
<dbReference type="AlphaFoldDB" id="A0A1H1LH54"/>
<dbReference type="Proteomes" id="UP000243207">
    <property type="component" value="Chromosome I"/>
</dbReference>
<reference evidence="2" key="1">
    <citation type="submission" date="2016-10" db="EMBL/GenBank/DDBJ databases">
        <authorList>
            <person name="Varghese N."/>
            <person name="Submissions S."/>
        </authorList>
    </citation>
    <scope>NUCLEOTIDE SEQUENCE [LARGE SCALE GENOMIC DNA]</scope>
    <source>
        <strain evidence="2">NRRL B-51270</strain>
    </source>
</reference>
<evidence type="ECO:0000313" key="1">
    <source>
        <dbReference type="EMBL" id="SDR73219.1"/>
    </source>
</evidence>
<proteinExistence type="predicted"/>